<feature type="compositionally biased region" description="Polar residues" evidence="1">
    <location>
        <begin position="1"/>
        <end position="22"/>
    </location>
</feature>
<keyword evidence="3" id="KW-1185">Reference proteome</keyword>
<gene>
    <name evidence="2" type="ORF">OKIOD_LOCUS10072</name>
</gene>
<organism evidence="2 3">
    <name type="scientific">Oikopleura dioica</name>
    <name type="common">Tunicate</name>
    <dbReference type="NCBI Taxonomy" id="34765"/>
    <lineage>
        <taxon>Eukaryota</taxon>
        <taxon>Metazoa</taxon>
        <taxon>Chordata</taxon>
        <taxon>Tunicata</taxon>
        <taxon>Appendicularia</taxon>
        <taxon>Copelata</taxon>
        <taxon>Oikopleuridae</taxon>
        <taxon>Oikopleura</taxon>
    </lineage>
</organism>
<feature type="compositionally biased region" description="Gly residues" evidence="1">
    <location>
        <begin position="143"/>
        <end position="158"/>
    </location>
</feature>
<feature type="compositionally biased region" description="Low complexity" evidence="1">
    <location>
        <begin position="97"/>
        <end position="115"/>
    </location>
</feature>
<feature type="region of interest" description="Disordered" evidence="1">
    <location>
        <begin position="1"/>
        <end position="187"/>
    </location>
</feature>
<protein>
    <submittedName>
        <fullName evidence="2">Oidioi.mRNA.OKI2018_I69.chr1.g1307.t1.cds</fullName>
    </submittedName>
</protein>
<feature type="compositionally biased region" description="Polar residues" evidence="1">
    <location>
        <begin position="69"/>
        <end position="87"/>
    </location>
</feature>
<name>A0ABN7STV1_OIKDI</name>
<accession>A0ABN7STV1</accession>
<evidence type="ECO:0000256" key="1">
    <source>
        <dbReference type="SAM" id="MobiDB-lite"/>
    </source>
</evidence>
<evidence type="ECO:0000313" key="3">
    <source>
        <dbReference type="Proteomes" id="UP001158576"/>
    </source>
</evidence>
<feature type="compositionally biased region" description="Low complexity" evidence="1">
    <location>
        <begin position="159"/>
        <end position="175"/>
    </location>
</feature>
<reference evidence="2 3" key="1">
    <citation type="submission" date="2021-04" db="EMBL/GenBank/DDBJ databases">
        <authorList>
            <person name="Bliznina A."/>
        </authorList>
    </citation>
    <scope>NUCLEOTIDE SEQUENCE [LARGE SCALE GENOMIC DNA]</scope>
</reference>
<evidence type="ECO:0000313" key="2">
    <source>
        <dbReference type="EMBL" id="CAG5104529.1"/>
    </source>
</evidence>
<dbReference type="EMBL" id="OU015566">
    <property type="protein sequence ID" value="CAG5104529.1"/>
    <property type="molecule type" value="Genomic_DNA"/>
</dbReference>
<sequence>MSAPYPTQNNTGRNSYGVNSSDLPPMAGGGFNPSAPPPPQNPHFQQNPGYPSYPPQGPPQNSGYPSYPPQNQGHNPYPSAQPQNYGHQPNHYHQNENPHFQGHQHHQGYNQGYPQAQEHNDTKKKKKNKGLLGQVEGLVSDVIGGGSKSHGSYGGQGQYSGQQHGQQYGHVSQGHPQQQKQKGSILDSGKEMAMWALEAKMMHGGMGKKMKYDMKKNMFNAVTKGFK</sequence>
<proteinExistence type="predicted"/>
<dbReference type="Proteomes" id="UP001158576">
    <property type="component" value="Chromosome 1"/>
</dbReference>